<dbReference type="InterPro" id="IPR013955">
    <property type="entry name" value="Rep_factor-A_C"/>
</dbReference>
<name>A0ABU6VA55_9FABA</name>
<keyword evidence="3" id="KW-1185">Reference proteome</keyword>
<feature type="domain" description="Replication factor A C-terminal" evidence="1">
    <location>
        <begin position="10"/>
        <end position="80"/>
    </location>
</feature>
<dbReference type="Proteomes" id="UP001341840">
    <property type="component" value="Unassembled WGS sequence"/>
</dbReference>
<protein>
    <recommendedName>
        <fullName evidence="1">Replication factor A C-terminal domain-containing protein</fullName>
    </recommendedName>
</protein>
<sequence length="155" mass="17657">MTDIDTKLGWWYKGCKECFQGLETLSDQFYCAKCDEYYNHFHARYCLRLRVADASGNASFVIFESACSSFLGISANELVTNLTMSMMTAWPYGWNELIQSVIIANPTDPEYIPDHYRTHFPEDNLSNALNVYVLSHSHINITGGFNLSSYTLIPP</sequence>
<comment type="caution">
    <text evidence="2">The sequence shown here is derived from an EMBL/GenBank/DDBJ whole genome shotgun (WGS) entry which is preliminary data.</text>
</comment>
<evidence type="ECO:0000259" key="1">
    <source>
        <dbReference type="Pfam" id="PF08646"/>
    </source>
</evidence>
<dbReference type="Pfam" id="PF08646">
    <property type="entry name" value="Rep_fac-A_C"/>
    <property type="match status" value="1"/>
</dbReference>
<dbReference type="SUPFAM" id="SSF50249">
    <property type="entry name" value="Nucleic acid-binding proteins"/>
    <property type="match status" value="1"/>
</dbReference>
<evidence type="ECO:0000313" key="3">
    <source>
        <dbReference type="Proteomes" id="UP001341840"/>
    </source>
</evidence>
<proteinExistence type="predicted"/>
<gene>
    <name evidence="2" type="ORF">PIB30_031356</name>
</gene>
<accession>A0ABU6VA55</accession>
<evidence type="ECO:0000313" key="2">
    <source>
        <dbReference type="EMBL" id="MED6170476.1"/>
    </source>
</evidence>
<dbReference type="Gene3D" id="2.40.50.140">
    <property type="entry name" value="Nucleic acid-binding proteins"/>
    <property type="match status" value="1"/>
</dbReference>
<organism evidence="2 3">
    <name type="scientific">Stylosanthes scabra</name>
    <dbReference type="NCBI Taxonomy" id="79078"/>
    <lineage>
        <taxon>Eukaryota</taxon>
        <taxon>Viridiplantae</taxon>
        <taxon>Streptophyta</taxon>
        <taxon>Embryophyta</taxon>
        <taxon>Tracheophyta</taxon>
        <taxon>Spermatophyta</taxon>
        <taxon>Magnoliopsida</taxon>
        <taxon>eudicotyledons</taxon>
        <taxon>Gunneridae</taxon>
        <taxon>Pentapetalae</taxon>
        <taxon>rosids</taxon>
        <taxon>fabids</taxon>
        <taxon>Fabales</taxon>
        <taxon>Fabaceae</taxon>
        <taxon>Papilionoideae</taxon>
        <taxon>50 kb inversion clade</taxon>
        <taxon>dalbergioids sensu lato</taxon>
        <taxon>Dalbergieae</taxon>
        <taxon>Pterocarpus clade</taxon>
        <taxon>Stylosanthes</taxon>
    </lineage>
</organism>
<reference evidence="2 3" key="1">
    <citation type="journal article" date="2023" name="Plants (Basel)">
        <title>Bridging the Gap: Combining Genomics and Transcriptomics Approaches to Understand Stylosanthes scabra, an Orphan Legume from the Brazilian Caatinga.</title>
        <authorList>
            <person name="Ferreira-Neto J.R.C."/>
            <person name="da Silva M.D."/>
            <person name="Binneck E."/>
            <person name="de Melo N.F."/>
            <person name="da Silva R.H."/>
            <person name="de Melo A.L.T.M."/>
            <person name="Pandolfi V."/>
            <person name="Bustamante F.O."/>
            <person name="Brasileiro-Vidal A.C."/>
            <person name="Benko-Iseppon A.M."/>
        </authorList>
    </citation>
    <scope>NUCLEOTIDE SEQUENCE [LARGE SCALE GENOMIC DNA]</scope>
    <source>
        <tissue evidence="2">Leaves</tissue>
    </source>
</reference>
<dbReference type="EMBL" id="JASCZI010151169">
    <property type="protein sequence ID" value="MED6170476.1"/>
    <property type="molecule type" value="Genomic_DNA"/>
</dbReference>
<dbReference type="InterPro" id="IPR012340">
    <property type="entry name" value="NA-bd_OB-fold"/>
</dbReference>